<reference evidence="2" key="1">
    <citation type="submission" date="2015-07" db="EMBL/GenBank/DDBJ databases">
        <authorList>
            <person name="Urmite Genomes"/>
        </authorList>
    </citation>
    <scope>NUCLEOTIDE SEQUENCE [LARGE SCALE GENOMIC DNA]</scope>
    <source>
        <strain evidence="2">type strain: ATCC 49404</strain>
    </source>
</reference>
<dbReference type="GO" id="GO:0016757">
    <property type="term" value="F:glycosyltransferase activity"/>
    <property type="evidence" value="ECO:0007669"/>
    <property type="project" value="UniProtKB-KW"/>
</dbReference>
<evidence type="ECO:0000313" key="2">
    <source>
        <dbReference type="Proteomes" id="UP000199147"/>
    </source>
</evidence>
<gene>
    <name evidence="1" type="ORF">BN2156_01194</name>
</gene>
<accession>A0A0H5RKS1</accession>
<proteinExistence type="predicted"/>
<protein>
    <submittedName>
        <fullName evidence="1">Phosphoribose diphosphate:decaprenyl-phosphate phosphoribosyltransferase</fullName>
    </submittedName>
</protein>
<evidence type="ECO:0000313" key="1">
    <source>
        <dbReference type="EMBL" id="CRZ14346.1"/>
    </source>
</evidence>
<dbReference type="AlphaFoldDB" id="A0A0H5RKS1"/>
<dbReference type="STRING" id="146018.BN2156_01194"/>
<name>A0A0H5RKS1_9MYCO</name>
<keyword evidence="1" id="KW-0328">Glycosyltransferase</keyword>
<dbReference type="Proteomes" id="UP000199147">
    <property type="component" value="Unassembled WGS sequence"/>
</dbReference>
<keyword evidence="1" id="KW-0808">Transferase</keyword>
<dbReference type="EMBL" id="CWKH01000001">
    <property type="protein sequence ID" value="CRZ14346.1"/>
    <property type="molecule type" value="Genomic_DNA"/>
</dbReference>
<sequence length="110" mass="11704">MLIDCGEGLPRIDDLQVEKGRQAGQRKNAVGLGVHVAIASDMSNVVYLAIQLGYCVGLKHQAVVDICIISSAYLMRAIAGEPEDIVLQDRVLQVLGVAWMAIICAAIVSA</sequence>
<organism evidence="1 2">
    <name type="scientific">Mycolicibacterium neworleansense</name>
    <dbReference type="NCBI Taxonomy" id="146018"/>
    <lineage>
        <taxon>Bacteria</taxon>
        <taxon>Bacillati</taxon>
        <taxon>Actinomycetota</taxon>
        <taxon>Actinomycetes</taxon>
        <taxon>Mycobacteriales</taxon>
        <taxon>Mycobacteriaceae</taxon>
        <taxon>Mycolicibacterium</taxon>
    </lineage>
</organism>
<keyword evidence="2" id="KW-1185">Reference proteome</keyword>